<feature type="non-terminal residue" evidence="1">
    <location>
        <position position="210"/>
    </location>
</feature>
<dbReference type="EMBL" id="CAXKWB010000780">
    <property type="protein sequence ID" value="CAL4062223.1"/>
    <property type="molecule type" value="Genomic_DNA"/>
</dbReference>
<evidence type="ECO:0000313" key="2">
    <source>
        <dbReference type="Proteomes" id="UP001497623"/>
    </source>
</evidence>
<reference evidence="1 2" key="1">
    <citation type="submission" date="2024-05" db="EMBL/GenBank/DDBJ databases">
        <authorList>
            <person name="Wallberg A."/>
        </authorList>
    </citation>
    <scope>NUCLEOTIDE SEQUENCE [LARGE SCALE GENOMIC DNA]</scope>
</reference>
<feature type="non-terminal residue" evidence="1">
    <location>
        <position position="1"/>
    </location>
</feature>
<dbReference type="AlphaFoldDB" id="A0AAV2PNT9"/>
<name>A0AAV2PNT9_MEGNR</name>
<accession>A0AAV2PNT9</accession>
<protein>
    <submittedName>
        <fullName evidence="1">Uncharacterized protein</fullName>
    </submittedName>
</protein>
<dbReference type="Gene3D" id="2.130.10.130">
    <property type="entry name" value="Integrin alpha, N-terminal"/>
    <property type="match status" value="1"/>
</dbReference>
<sequence>ENHSPKNLRQKLYDRNWKLGFGMTIVANHNQDQLLMCGPWVPYWTKNGKDNFMRPVGQCAITTSEGEHMYHYEPPADWDLENNDTLCGFAAAFSEGSFYVSCPYSKAEKGSLLMYDVPKDSMTLSSPYPSNALDFDLSYNEVPIAGQDKKENSMKVGWAVAVRRVWLVEELLFTSISDKRAKGTLFREMKGKKNNWEIIGSSEKQFDNYG</sequence>
<dbReference type="Proteomes" id="UP001497623">
    <property type="component" value="Unassembled WGS sequence"/>
</dbReference>
<evidence type="ECO:0000313" key="1">
    <source>
        <dbReference type="EMBL" id="CAL4062223.1"/>
    </source>
</evidence>
<dbReference type="InterPro" id="IPR028994">
    <property type="entry name" value="Integrin_alpha_N"/>
</dbReference>
<organism evidence="1 2">
    <name type="scientific">Meganyctiphanes norvegica</name>
    <name type="common">Northern krill</name>
    <name type="synonym">Thysanopoda norvegica</name>
    <dbReference type="NCBI Taxonomy" id="48144"/>
    <lineage>
        <taxon>Eukaryota</taxon>
        <taxon>Metazoa</taxon>
        <taxon>Ecdysozoa</taxon>
        <taxon>Arthropoda</taxon>
        <taxon>Crustacea</taxon>
        <taxon>Multicrustacea</taxon>
        <taxon>Malacostraca</taxon>
        <taxon>Eumalacostraca</taxon>
        <taxon>Eucarida</taxon>
        <taxon>Euphausiacea</taxon>
        <taxon>Euphausiidae</taxon>
        <taxon>Meganyctiphanes</taxon>
    </lineage>
</organism>
<keyword evidence="2" id="KW-1185">Reference proteome</keyword>
<proteinExistence type="predicted"/>
<gene>
    <name evidence="1" type="ORF">MNOR_LOCUS2522</name>
</gene>
<comment type="caution">
    <text evidence="1">The sequence shown here is derived from an EMBL/GenBank/DDBJ whole genome shotgun (WGS) entry which is preliminary data.</text>
</comment>